<keyword evidence="2" id="KW-1185">Reference proteome</keyword>
<proteinExistence type="predicted"/>
<name>A0A4R7JXR1_9GAMM</name>
<organism evidence="1 2">
    <name type="scientific">Halospina denitrificans</name>
    <dbReference type="NCBI Taxonomy" id="332522"/>
    <lineage>
        <taxon>Bacteria</taxon>
        <taxon>Pseudomonadati</taxon>
        <taxon>Pseudomonadota</taxon>
        <taxon>Gammaproteobacteria</taxon>
        <taxon>Halospina</taxon>
    </lineage>
</organism>
<dbReference type="Proteomes" id="UP000295830">
    <property type="component" value="Unassembled WGS sequence"/>
</dbReference>
<dbReference type="EMBL" id="SOAX01000002">
    <property type="protein sequence ID" value="TDT42945.1"/>
    <property type="molecule type" value="Genomic_DNA"/>
</dbReference>
<evidence type="ECO:0000313" key="1">
    <source>
        <dbReference type="EMBL" id="TDT42945.1"/>
    </source>
</evidence>
<protein>
    <submittedName>
        <fullName evidence="1">Uncharacterized protein</fullName>
    </submittedName>
</protein>
<dbReference type="AlphaFoldDB" id="A0A4R7JXR1"/>
<sequence>MLMSVITLFLGLVLAGALALLTRELHWTDKLVQRLEQYAANERRPQHGRTIHSNYHEEPTEPVLQSLPKRILDTLNGKR</sequence>
<accession>A0A4R7JXR1</accession>
<comment type="caution">
    <text evidence="1">The sequence shown here is derived from an EMBL/GenBank/DDBJ whole genome shotgun (WGS) entry which is preliminary data.</text>
</comment>
<gene>
    <name evidence="1" type="ORF">DES49_0745</name>
</gene>
<evidence type="ECO:0000313" key="2">
    <source>
        <dbReference type="Proteomes" id="UP000295830"/>
    </source>
</evidence>
<reference evidence="1 2" key="1">
    <citation type="submission" date="2019-03" db="EMBL/GenBank/DDBJ databases">
        <title>Genomic Encyclopedia of Type Strains, Phase IV (KMG-IV): sequencing the most valuable type-strain genomes for metagenomic binning, comparative biology and taxonomic classification.</title>
        <authorList>
            <person name="Goeker M."/>
        </authorList>
    </citation>
    <scope>NUCLEOTIDE SEQUENCE [LARGE SCALE GENOMIC DNA]</scope>
    <source>
        <strain evidence="1 2">DSM 15505</strain>
    </source>
</reference>